<feature type="compositionally biased region" description="Low complexity" evidence="1">
    <location>
        <begin position="188"/>
        <end position="208"/>
    </location>
</feature>
<feature type="chain" id="PRO_5028207181" evidence="2">
    <location>
        <begin position="32"/>
        <end position="226"/>
    </location>
</feature>
<feature type="region of interest" description="Disordered" evidence="1">
    <location>
        <begin position="183"/>
        <end position="226"/>
    </location>
</feature>
<sequence>MKKNTFKQLFLGNLLLTSALLLGGCSVAPEAENTPPPVTRAQGKAPPQNNTTSKPAVKDVKPTLQQANQLMKKGRRAQAADVYYRAAFSYPSPQRERIILQAAEITASVGDKRKTTDYLKQVKAQSLRPDTQVRYRYVKSLVALHEKNPNQALNILPRRTDGLSKGLRDKVELVRQRAIKMGGKYTGSSPTPIAAIAAPSRPAVAPRRTQTRPEKRPQPNQLAHYN</sequence>
<dbReference type="EMBL" id="CACVAV010000037">
    <property type="protein sequence ID" value="CAA6802197.1"/>
    <property type="molecule type" value="Genomic_DNA"/>
</dbReference>
<name>A0A6S6S9Z1_9GAMM</name>
<evidence type="ECO:0000256" key="1">
    <source>
        <dbReference type="SAM" id="MobiDB-lite"/>
    </source>
</evidence>
<reference evidence="3" key="1">
    <citation type="submission" date="2020-01" db="EMBL/GenBank/DDBJ databases">
        <authorList>
            <person name="Meier V. D."/>
            <person name="Meier V D."/>
        </authorList>
    </citation>
    <scope>NUCLEOTIDE SEQUENCE</scope>
    <source>
        <strain evidence="3">HLG_WM_MAG_08</strain>
    </source>
</reference>
<feature type="region of interest" description="Disordered" evidence="1">
    <location>
        <begin position="31"/>
        <end position="60"/>
    </location>
</feature>
<dbReference type="AlphaFoldDB" id="A0A6S6S9Z1"/>
<organism evidence="3">
    <name type="scientific">uncultured Thiotrichaceae bacterium</name>
    <dbReference type="NCBI Taxonomy" id="298394"/>
    <lineage>
        <taxon>Bacteria</taxon>
        <taxon>Pseudomonadati</taxon>
        <taxon>Pseudomonadota</taxon>
        <taxon>Gammaproteobacteria</taxon>
        <taxon>Thiotrichales</taxon>
        <taxon>Thiotrichaceae</taxon>
        <taxon>environmental samples</taxon>
    </lineage>
</organism>
<evidence type="ECO:0000313" key="3">
    <source>
        <dbReference type="EMBL" id="CAA6802197.1"/>
    </source>
</evidence>
<accession>A0A6S6S9Z1</accession>
<evidence type="ECO:0000256" key="2">
    <source>
        <dbReference type="SAM" id="SignalP"/>
    </source>
</evidence>
<feature type="non-terminal residue" evidence="3">
    <location>
        <position position="226"/>
    </location>
</feature>
<protein>
    <submittedName>
        <fullName evidence="3">LppC family lipoprotein</fullName>
    </submittedName>
</protein>
<dbReference type="PROSITE" id="PS51257">
    <property type="entry name" value="PROKAR_LIPOPROTEIN"/>
    <property type="match status" value="1"/>
</dbReference>
<proteinExistence type="predicted"/>
<feature type="signal peptide" evidence="2">
    <location>
        <begin position="1"/>
        <end position="31"/>
    </location>
</feature>
<keyword evidence="2" id="KW-0732">Signal</keyword>
<gene>
    <name evidence="3" type="ORF">HELGO_WM71587</name>
</gene>
<keyword evidence="3" id="KW-0449">Lipoprotein</keyword>